<feature type="domain" description="Acyl-CoA oxidase/dehydrogenase middle" evidence="8">
    <location>
        <begin position="127"/>
        <end position="221"/>
    </location>
</feature>
<dbReference type="PANTHER" id="PTHR43292:SF4">
    <property type="entry name" value="ACYL-COA DEHYDROGENASE FADE34"/>
    <property type="match status" value="1"/>
</dbReference>
<dbReference type="Pfam" id="PF00441">
    <property type="entry name" value="Acyl-CoA_dh_1"/>
    <property type="match status" value="1"/>
</dbReference>
<dbReference type="InterPro" id="IPR013786">
    <property type="entry name" value="AcylCoA_DH/ox_N"/>
</dbReference>
<proteinExistence type="inferred from homology"/>
<protein>
    <submittedName>
        <fullName evidence="10">Acyl-CoA dehydrogenase family protein</fullName>
    </submittedName>
</protein>
<comment type="similarity">
    <text evidence="2 6">Belongs to the acyl-CoA dehydrogenase family.</text>
</comment>
<evidence type="ECO:0000256" key="4">
    <source>
        <dbReference type="ARBA" id="ARBA00022827"/>
    </source>
</evidence>
<evidence type="ECO:0000313" key="11">
    <source>
        <dbReference type="Proteomes" id="UP001432062"/>
    </source>
</evidence>
<dbReference type="Proteomes" id="UP001432062">
    <property type="component" value="Chromosome"/>
</dbReference>
<name>A0ABZ1YTY1_9NOCA</name>
<keyword evidence="4 6" id="KW-0274">FAD</keyword>
<dbReference type="InterPro" id="IPR036250">
    <property type="entry name" value="AcylCo_DH-like_C"/>
</dbReference>
<evidence type="ECO:0000259" key="7">
    <source>
        <dbReference type="Pfam" id="PF00441"/>
    </source>
</evidence>
<sequence length="398" mass="42299">MSTPSEPVSLHDKVSAEVAACLVGYVAAPPTVLGAGSDDVESPREFLRVLAPTGWVVPRWPARFGGRDCSAAEARVVRQVLDSFRPPDLYPFQVGLALVGPALLKHATEEQCARWLPEIKSGAAIWCQLFSEPGAGSDLAGLSCRAERDGDGWRLTGTKVWSSRAHYADLGIVLARFDSDLPKHAGIVAFAVEMTSPGIDVRPLRQMNGDSHFNEVFLDNVFVPDSSRIDAPGAGWNVARTILGFERQLFGAEGSGTGAGLRHRLIELARSHDIASDPVYQDRFVQLWCDLEVAKLTSRRAAALAASGKSADAAGAGGKLRMAKNLQAVADLAVDLQGISGTSASGSWAELVLTSPSLSIRGGTDQIQRNTIAEQVLGLPKEPRVDAGPFSAIDKGRA</sequence>
<keyword evidence="5 6" id="KW-0560">Oxidoreductase</keyword>
<accession>A0ABZ1YTY1</accession>
<dbReference type="EMBL" id="CP109441">
    <property type="protein sequence ID" value="WUV46628.1"/>
    <property type="molecule type" value="Genomic_DNA"/>
</dbReference>
<organism evidence="10 11">
    <name type="scientific">Nocardia vinacea</name>
    <dbReference type="NCBI Taxonomy" id="96468"/>
    <lineage>
        <taxon>Bacteria</taxon>
        <taxon>Bacillati</taxon>
        <taxon>Actinomycetota</taxon>
        <taxon>Actinomycetes</taxon>
        <taxon>Mycobacteriales</taxon>
        <taxon>Nocardiaceae</taxon>
        <taxon>Nocardia</taxon>
    </lineage>
</organism>
<keyword evidence="11" id="KW-1185">Reference proteome</keyword>
<dbReference type="Gene3D" id="1.20.140.10">
    <property type="entry name" value="Butyryl-CoA Dehydrogenase, subunit A, domain 3"/>
    <property type="match status" value="1"/>
</dbReference>
<dbReference type="InterPro" id="IPR052161">
    <property type="entry name" value="Mycobact_Acyl-CoA_DH"/>
</dbReference>
<dbReference type="InterPro" id="IPR006091">
    <property type="entry name" value="Acyl-CoA_Oxase/DH_mid-dom"/>
</dbReference>
<feature type="domain" description="Acyl-CoA dehydrogenase/oxidase N-terminal" evidence="9">
    <location>
        <begin position="41"/>
        <end position="122"/>
    </location>
</feature>
<evidence type="ECO:0000259" key="9">
    <source>
        <dbReference type="Pfam" id="PF02771"/>
    </source>
</evidence>
<dbReference type="Pfam" id="PF02771">
    <property type="entry name" value="Acyl-CoA_dh_N"/>
    <property type="match status" value="1"/>
</dbReference>
<dbReference type="RefSeq" id="WP_329410517.1">
    <property type="nucleotide sequence ID" value="NZ_CP109441.1"/>
</dbReference>
<dbReference type="SUPFAM" id="SSF47203">
    <property type="entry name" value="Acyl-CoA dehydrogenase C-terminal domain-like"/>
    <property type="match status" value="1"/>
</dbReference>
<evidence type="ECO:0000256" key="2">
    <source>
        <dbReference type="ARBA" id="ARBA00009347"/>
    </source>
</evidence>
<evidence type="ECO:0000256" key="6">
    <source>
        <dbReference type="RuleBase" id="RU362125"/>
    </source>
</evidence>
<evidence type="ECO:0000256" key="3">
    <source>
        <dbReference type="ARBA" id="ARBA00022630"/>
    </source>
</evidence>
<dbReference type="Gene3D" id="2.40.110.10">
    <property type="entry name" value="Butyryl-CoA Dehydrogenase, subunit A, domain 2"/>
    <property type="match status" value="1"/>
</dbReference>
<dbReference type="PANTHER" id="PTHR43292">
    <property type="entry name" value="ACYL-COA DEHYDROGENASE"/>
    <property type="match status" value="1"/>
</dbReference>
<dbReference type="InterPro" id="IPR046373">
    <property type="entry name" value="Acyl-CoA_Oxase/DH_mid-dom_sf"/>
</dbReference>
<evidence type="ECO:0000313" key="10">
    <source>
        <dbReference type="EMBL" id="WUV46628.1"/>
    </source>
</evidence>
<evidence type="ECO:0000256" key="5">
    <source>
        <dbReference type="ARBA" id="ARBA00023002"/>
    </source>
</evidence>
<reference evidence="10" key="1">
    <citation type="submission" date="2022-10" db="EMBL/GenBank/DDBJ databases">
        <title>The complete genomes of actinobacterial strains from the NBC collection.</title>
        <authorList>
            <person name="Joergensen T.S."/>
            <person name="Alvarez Arevalo M."/>
            <person name="Sterndorff E.B."/>
            <person name="Faurdal D."/>
            <person name="Vuksanovic O."/>
            <person name="Mourched A.-S."/>
            <person name="Charusanti P."/>
            <person name="Shaw S."/>
            <person name="Blin K."/>
            <person name="Weber T."/>
        </authorList>
    </citation>
    <scope>NUCLEOTIDE SEQUENCE</scope>
    <source>
        <strain evidence="10">NBC_01482</strain>
    </source>
</reference>
<dbReference type="InterPro" id="IPR009100">
    <property type="entry name" value="AcylCoA_DH/oxidase_NM_dom_sf"/>
</dbReference>
<keyword evidence="3 6" id="KW-0285">Flavoprotein</keyword>
<comment type="cofactor">
    <cofactor evidence="1 6">
        <name>FAD</name>
        <dbReference type="ChEBI" id="CHEBI:57692"/>
    </cofactor>
</comment>
<evidence type="ECO:0000256" key="1">
    <source>
        <dbReference type="ARBA" id="ARBA00001974"/>
    </source>
</evidence>
<dbReference type="SUPFAM" id="SSF56645">
    <property type="entry name" value="Acyl-CoA dehydrogenase NM domain-like"/>
    <property type="match status" value="1"/>
</dbReference>
<dbReference type="Pfam" id="PF02770">
    <property type="entry name" value="Acyl-CoA_dh_M"/>
    <property type="match status" value="1"/>
</dbReference>
<dbReference type="InterPro" id="IPR037069">
    <property type="entry name" value="AcylCoA_DH/ox_N_sf"/>
</dbReference>
<dbReference type="InterPro" id="IPR009075">
    <property type="entry name" value="AcylCo_DH/oxidase_C"/>
</dbReference>
<feature type="domain" description="Acyl-CoA dehydrogenase/oxidase C-terminal" evidence="7">
    <location>
        <begin position="233"/>
        <end position="377"/>
    </location>
</feature>
<dbReference type="Gene3D" id="1.10.540.10">
    <property type="entry name" value="Acyl-CoA dehydrogenase/oxidase, N-terminal domain"/>
    <property type="match status" value="1"/>
</dbReference>
<gene>
    <name evidence="10" type="ORF">OG563_47665</name>
</gene>
<evidence type="ECO:0000259" key="8">
    <source>
        <dbReference type="Pfam" id="PF02770"/>
    </source>
</evidence>